<reference evidence="2" key="1">
    <citation type="journal article" date="2014" name="Proc. Natl. Acad. Sci. U.S.A.">
        <title>Extensive sampling of basidiomycete genomes demonstrates inadequacy of the white-rot/brown-rot paradigm for wood decay fungi.</title>
        <authorList>
            <person name="Riley R."/>
            <person name="Salamov A.A."/>
            <person name="Brown D.W."/>
            <person name="Nagy L.G."/>
            <person name="Floudas D."/>
            <person name="Held B.W."/>
            <person name="Levasseur A."/>
            <person name="Lombard V."/>
            <person name="Morin E."/>
            <person name="Otillar R."/>
            <person name="Lindquist E.A."/>
            <person name="Sun H."/>
            <person name="LaButti K.M."/>
            <person name="Schmutz J."/>
            <person name="Jabbour D."/>
            <person name="Luo H."/>
            <person name="Baker S.E."/>
            <person name="Pisabarro A.G."/>
            <person name="Walton J.D."/>
            <person name="Blanchette R.A."/>
            <person name="Henrissat B."/>
            <person name="Martin F."/>
            <person name="Cullen D."/>
            <person name="Hibbett D.S."/>
            <person name="Grigoriev I.V."/>
        </authorList>
    </citation>
    <scope>NUCLEOTIDE SEQUENCE [LARGE SCALE GENOMIC DNA]</scope>
    <source>
        <strain evidence="2">MUCL 33604</strain>
    </source>
</reference>
<evidence type="ECO:0000313" key="1">
    <source>
        <dbReference type="EMBL" id="KDQ55611.1"/>
    </source>
</evidence>
<organism evidence="1 2">
    <name type="scientific">Jaapia argillacea MUCL 33604</name>
    <dbReference type="NCBI Taxonomy" id="933084"/>
    <lineage>
        <taxon>Eukaryota</taxon>
        <taxon>Fungi</taxon>
        <taxon>Dikarya</taxon>
        <taxon>Basidiomycota</taxon>
        <taxon>Agaricomycotina</taxon>
        <taxon>Agaricomycetes</taxon>
        <taxon>Agaricomycetidae</taxon>
        <taxon>Jaapiales</taxon>
        <taxon>Jaapiaceae</taxon>
        <taxon>Jaapia</taxon>
    </lineage>
</organism>
<dbReference type="OrthoDB" id="2848819at2759"/>
<dbReference type="Gene3D" id="3.80.10.10">
    <property type="entry name" value="Ribonuclease Inhibitor"/>
    <property type="match status" value="1"/>
</dbReference>
<sequence>MNRWNGIPYDVLETLCKETAHLPSLGSNDKSRPSTNNCRKSLFALSMVDSRTRGACYPWLFRKMTFDKTWSGSPSWEAFDERMKHMVKNPALCRAVKSFELDAWVRDIGTNCPSPTTYALLPRFLASFPQLHTLTFRIQDPFVPGFRFAFEDVVKIHGPFLAIEKLIISRSCTFLIKYCPNILEFEESWLYRDKTVEFITITESLSASCHRLRALHTKAEISSKTLRDILKSIPLLEELKLSSSLSSRFRIPRHPTESLNQSNGQGIMVTPSSRTLFLYPTD</sequence>
<dbReference type="EMBL" id="KL197724">
    <property type="protein sequence ID" value="KDQ55611.1"/>
    <property type="molecule type" value="Genomic_DNA"/>
</dbReference>
<dbReference type="InParanoid" id="A0A067PZ27"/>
<evidence type="ECO:0008006" key="3">
    <source>
        <dbReference type="Google" id="ProtNLM"/>
    </source>
</evidence>
<name>A0A067PZ27_9AGAM</name>
<proteinExistence type="predicted"/>
<gene>
    <name evidence="1" type="ORF">JAAARDRAFT_324037</name>
</gene>
<dbReference type="InterPro" id="IPR032675">
    <property type="entry name" value="LRR_dom_sf"/>
</dbReference>
<dbReference type="HOGENOM" id="CLU_065722_0_0_1"/>
<protein>
    <recommendedName>
        <fullName evidence="3">F-box domain-containing protein</fullName>
    </recommendedName>
</protein>
<keyword evidence="2" id="KW-1185">Reference proteome</keyword>
<dbReference type="AlphaFoldDB" id="A0A067PZ27"/>
<evidence type="ECO:0000313" key="2">
    <source>
        <dbReference type="Proteomes" id="UP000027265"/>
    </source>
</evidence>
<accession>A0A067PZ27</accession>
<dbReference type="Proteomes" id="UP000027265">
    <property type="component" value="Unassembled WGS sequence"/>
</dbReference>